<comment type="similarity">
    <text evidence="3">Belongs to the claudin family.</text>
</comment>
<evidence type="ECO:0008006" key="13">
    <source>
        <dbReference type="Google" id="ProtNLM"/>
    </source>
</evidence>
<evidence type="ECO:0000256" key="4">
    <source>
        <dbReference type="ARBA" id="ARBA00022427"/>
    </source>
</evidence>
<feature type="transmembrane region" description="Helical" evidence="10">
    <location>
        <begin position="119"/>
        <end position="141"/>
    </location>
</feature>
<organism evidence="11 12">
    <name type="scientific">Anabas testudineus</name>
    <name type="common">Climbing perch</name>
    <name type="synonym">Anthias testudineus</name>
    <dbReference type="NCBI Taxonomy" id="64144"/>
    <lineage>
        <taxon>Eukaryota</taxon>
        <taxon>Metazoa</taxon>
        <taxon>Chordata</taxon>
        <taxon>Craniata</taxon>
        <taxon>Vertebrata</taxon>
        <taxon>Euteleostomi</taxon>
        <taxon>Actinopterygii</taxon>
        <taxon>Neopterygii</taxon>
        <taxon>Teleostei</taxon>
        <taxon>Neoteleostei</taxon>
        <taxon>Acanthomorphata</taxon>
        <taxon>Anabantaria</taxon>
        <taxon>Anabantiformes</taxon>
        <taxon>Anabantoidei</taxon>
        <taxon>Anabantidae</taxon>
        <taxon>Anabas</taxon>
    </lineage>
</organism>
<evidence type="ECO:0000313" key="12">
    <source>
        <dbReference type="Proteomes" id="UP000265040"/>
    </source>
</evidence>
<dbReference type="InParanoid" id="A0A7N6BNI4"/>
<dbReference type="Gene3D" id="1.20.140.150">
    <property type="match status" value="1"/>
</dbReference>
<dbReference type="GO" id="GO:0005923">
    <property type="term" value="C:bicellular tight junction"/>
    <property type="evidence" value="ECO:0007669"/>
    <property type="project" value="UniProtKB-SubCell"/>
</dbReference>
<reference evidence="11" key="3">
    <citation type="submission" date="2025-09" db="UniProtKB">
        <authorList>
            <consortium name="Ensembl"/>
        </authorList>
    </citation>
    <scope>IDENTIFICATION</scope>
</reference>
<feature type="transmembrane region" description="Helical" evidence="10">
    <location>
        <begin position="162"/>
        <end position="181"/>
    </location>
</feature>
<keyword evidence="7" id="KW-0965">Cell junction</keyword>
<evidence type="ECO:0000256" key="2">
    <source>
        <dbReference type="ARBA" id="ARBA00004651"/>
    </source>
</evidence>
<dbReference type="FunFam" id="1.20.140.150:FF:000001">
    <property type="entry name" value="Claudin"/>
    <property type="match status" value="1"/>
</dbReference>
<evidence type="ECO:0000313" key="11">
    <source>
        <dbReference type="Ensembl" id="ENSATEP00000065003.2"/>
    </source>
</evidence>
<name>A0A7N6BNI4_ANATE</name>
<evidence type="ECO:0000256" key="10">
    <source>
        <dbReference type="SAM" id="Phobius"/>
    </source>
</evidence>
<keyword evidence="9 10" id="KW-0472">Membrane</keyword>
<keyword evidence="8 10" id="KW-1133">Transmembrane helix</keyword>
<keyword evidence="12" id="KW-1185">Reference proteome</keyword>
<dbReference type="Pfam" id="PF00822">
    <property type="entry name" value="PMP22_Claudin"/>
    <property type="match status" value="1"/>
</dbReference>
<evidence type="ECO:0000256" key="7">
    <source>
        <dbReference type="ARBA" id="ARBA00022949"/>
    </source>
</evidence>
<evidence type="ECO:0000256" key="3">
    <source>
        <dbReference type="ARBA" id="ARBA00008295"/>
    </source>
</evidence>
<dbReference type="Proteomes" id="UP000265040">
    <property type="component" value="Chromosome 13"/>
</dbReference>
<sequence>MVSAGLQMLGTALCIIGWIGAIVTCALPQWRVTAFIGQNIVTAQTTWEGIWMSCVVQSTGQMQCKIYDSMLALPQDLQAARALVVVAIVIAIFGIILGIVGGKCTNFVENEYSKAKVAIAAGAVFICAGVLVLVPVCWSANTIIRDFYNPIMTDAQRREIGASLYIGWATAALLILGGGLLCSSCPRKDSPEYPVKYAGARSVADSRAYV</sequence>
<reference evidence="11" key="2">
    <citation type="submission" date="2025-08" db="UniProtKB">
        <authorList>
            <consortium name="Ensembl"/>
        </authorList>
    </citation>
    <scope>IDENTIFICATION</scope>
</reference>
<dbReference type="InterPro" id="IPR006187">
    <property type="entry name" value="Claudin"/>
</dbReference>
<feature type="transmembrane region" description="Helical" evidence="10">
    <location>
        <begin position="79"/>
        <end position="99"/>
    </location>
</feature>
<evidence type="ECO:0000256" key="6">
    <source>
        <dbReference type="ARBA" id="ARBA00022692"/>
    </source>
</evidence>
<dbReference type="PRINTS" id="PR01077">
    <property type="entry name" value="CLAUDIN"/>
</dbReference>
<dbReference type="GO" id="GO:0005198">
    <property type="term" value="F:structural molecule activity"/>
    <property type="evidence" value="ECO:0007669"/>
    <property type="project" value="InterPro"/>
</dbReference>
<reference evidence="11" key="1">
    <citation type="submission" date="2021-04" db="EMBL/GenBank/DDBJ databases">
        <authorList>
            <consortium name="Wellcome Sanger Institute Data Sharing"/>
        </authorList>
    </citation>
    <scope>NUCLEOTIDE SEQUENCE [LARGE SCALE GENOMIC DNA]</scope>
</reference>
<dbReference type="InterPro" id="IPR004031">
    <property type="entry name" value="PMP22/EMP/MP20/Claudin"/>
</dbReference>
<evidence type="ECO:0000256" key="5">
    <source>
        <dbReference type="ARBA" id="ARBA00022475"/>
    </source>
</evidence>
<accession>A0A7N6BNI4</accession>
<dbReference type="GeneTree" id="ENSGT00940000154762"/>
<keyword evidence="4" id="KW-0796">Tight junction</keyword>
<dbReference type="AlphaFoldDB" id="A0A7N6BNI4"/>
<protein>
    <recommendedName>
        <fullName evidence="13">Claudin</fullName>
    </recommendedName>
</protein>
<keyword evidence="6 10" id="KW-0812">Transmembrane</keyword>
<proteinExistence type="inferred from homology"/>
<dbReference type="FunCoup" id="A0A7N6BNI4">
    <property type="interactions" value="149"/>
</dbReference>
<evidence type="ECO:0000256" key="9">
    <source>
        <dbReference type="ARBA" id="ARBA00023136"/>
    </source>
</evidence>
<dbReference type="PANTHER" id="PTHR12002">
    <property type="entry name" value="CLAUDIN"/>
    <property type="match status" value="1"/>
</dbReference>
<keyword evidence="5" id="KW-1003">Cell membrane</keyword>
<gene>
    <name evidence="11" type="primary">CLDN4</name>
</gene>
<dbReference type="GO" id="GO:0005886">
    <property type="term" value="C:plasma membrane"/>
    <property type="evidence" value="ECO:0007669"/>
    <property type="project" value="UniProtKB-SubCell"/>
</dbReference>
<dbReference type="Ensembl" id="ENSATET00000058803.2">
    <property type="protein sequence ID" value="ENSATEP00000065003.2"/>
    <property type="gene ID" value="ENSATEG00000027065.2"/>
</dbReference>
<evidence type="ECO:0000256" key="8">
    <source>
        <dbReference type="ARBA" id="ARBA00022989"/>
    </source>
</evidence>
<comment type="subcellular location">
    <subcellularLocation>
        <location evidence="1">Cell junction</location>
        <location evidence="1">Tight junction</location>
    </subcellularLocation>
    <subcellularLocation>
        <location evidence="2">Cell membrane</location>
        <topology evidence="2">Multi-pass membrane protein</topology>
    </subcellularLocation>
</comment>
<feature type="transmembrane region" description="Helical" evidence="10">
    <location>
        <begin position="6"/>
        <end position="27"/>
    </location>
</feature>
<evidence type="ECO:0000256" key="1">
    <source>
        <dbReference type="ARBA" id="ARBA00004435"/>
    </source>
</evidence>